<feature type="transmembrane region" description="Helical" evidence="2">
    <location>
        <begin position="73"/>
        <end position="91"/>
    </location>
</feature>
<organism evidence="4 6">
    <name type="scientific">Venturia inaequalis</name>
    <name type="common">Apple scab fungus</name>
    <dbReference type="NCBI Taxonomy" id="5025"/>
    <lineage>
        <taxon>Eukaryota</taxon>
        <taxon>Fungi</taxon>
        <taxon>Dikarya</taxon>
        <taxon>Ascomycota</taxon>
        <taxon>Pezizomycotina</taxon>
        <taxon>Dothideomycetes</taxon>
        <taxon>Pleosporomycetidae</taxon>
        <taxon>Venturiales</taxon>
        <taxon>Venturiaceae</taxon>
        <taxon>Venturia</taxon>
    </lineage>
</organism>
<evidence type="ECO:0000313" key="5">
    <source>
        <dbReference type="EMBL" id="KAE9987235.1"/>
    </source>
</evidence>
<evidence type="ECO:0000313" key="4">
    <source>
        <dbReference type="EMBL" id="KAE9977489.1"/>
    </source>
</evidence>
<evidence type="ECO:0000256" key="1">
    <source>
        <dbReference type="SAM" id="MobiDB-lite"/>
    </source>
</evidence>
<dbReference type="Proteomes" id="UP000447873">
    <property type="component" value="Unassembled WGS sequence"/>
</dbReference>
<feature type="domain" description="DUF7598" evidence="3">
    <location>
        <begin position="26"/>
        <end position="160"/>
    </location>
</feature>
<dbReference type="Pfam" id="PF24535">
    <property type="entry name" value="DUF7598"/>
    <property type="match status" value="1"/>
</dbReference>
<name>A0A8H3UVN8_VENIN</name>
<keyword evidence="2" id="KW-1133">Transmembrane helix</keyword>
<feature type="region of interest" description="Disordered" evidence="1">
    <location>
        <begin position="246"/>
        <end position="285"/>
    </location>
</feature>
<feature type="transmembrane region" description="Helical" evidence="2">
    <location>
        <begin position="103"/>
        <end position="120"/>
    </location>
</feature>
<evidence type="ECO:0000259" key="3">
    <source>
        <dbReference type="Pfam" id="PF24535"/>
    </source>
</evidence>
<dbReference type="Proteomes" id="UP000433883">
    <property type="component" value="Unassembled WGS sequence"/>
</dbReference>
<feature type="transmembrane region" description="Helical" evidence="2">
    <location>
        <begin position="35"/>
        <end position="53"/>
    </location>
</feature>
<evidence type="ECO:0000256" key="2">
    <source>
        <dbReference type="SAM" id="Phobius"/>
    </source>
</evidence>
<evidence type="ECO:0000313" key="6">
    <source>
        <dbReference type="Proteomes" id="UP000433883"/>
    </source>
</evidence>
<dbReference type="EMBL" id="WNWQ01000130">
    <property type="protein sequence ID" value="KAE9977489.1"/>
    <property type="molecule type" value="Genomic_DNA"/>
</dbReference>
<gene>
    <name evidence="4" type="ORF">BLS_001393</name>
    <name evidence="5" type="ORF">EG328_003368</name>
</gene>
<keyword evidence="2" id="KW-0812">Transmembrane</keyword>
<dbReference type="EMBL" id="WNWS01000020">
    <property type="protein sequence ID" value="KAE9987235.1"/>
    <property type="molecule type" value="Genomic_DNA"/>
</dbReference>
<reference evidence="4 6" key="1">
    <citation type="submission" date="2019-11" db="EMBL/GenBank/DDBJ databases">
        <title>Venturia inaequalis Genome Resource.</title>
        <authorList>
            <person name="Lichtner F.J."/>
        </authorList>
    </citation>
    <scope>NUCLEOTIDE SEQUENCE [LARGE SCALE GENOMIC DNA]</scope>
    <source>
        <strain evidence="5 7">120213</strain>
        <strain evidence="4">Bline_iso_100314</strain>
    </source>
</reference>
<feature type="transmembrane region" description="Helical" evidence="2">
    <location>
        <begin position="140"/>
        <end position="162"/>
    </location>
</feature>
<keyword evidence="2" id="KW-0472">Membrane</keyword>
<proteinExistence type="predicted"/>
<dbReference type="AlphaFoldDB" id="A0A8H3UVN8"/>
<evidence type="ECO:0000313" key="7">
    <source>
        <dbReference type="Proteomes" id="UP000447873"/>
    </source>
</evidence>
<protein>
    <recommendedName>
        <fullName evidence="3">DUF7598 domain-containing protein</fullName>
    </recommendedName>
</protein>
<comment type="caution">
    <text evidence="4">The sequence shown here is derived from an EMBL/GenBank/DDBJ whole genome shotgun (WGS) entry which is preliminary data.</text>
</comment>
<dbReference type="InterPro" id="IPR056019">
    <property type="entry name" value="DUF7598"/>
</dbReference>
<accession>A0A8H3UVN8</accession>
<sequence length="313" mass="34593">MSDAVNFFSQRPPSMPLTSKRLAGPGFIILNMLRAMNIIALLLVIAASMIMVIKEFTASKFFFFDGATHCLTAISSMFLVISECAIFKSWFRTNWPVLSNSHGFNFLGLAMGVLGINILGNLNKEATSQKSIGLPFWRVVIASGIIIFTLGWINILASIIFCDRRLGVTARQIRSKGLVAITDREIEIESASKPGSIVTSFPYAPSSHYSESPIKNRSPVRNLFRQARQSILPSYRSEVPPYPKDTPVTGMFSPVKSPKLAKKNSLRRYDEQPTSSAPAMEISAPTNVNPQFAHLVRPDMAHHPSTRRADGAF</sequence>